<gene>
    <name evidence="1" type="ORF">ASNO1_04120</name>
</gene>
<dbReference type="EMBL" id="BTTX01000001">
    <property type="protein sequence ID" value="GMU04160.1"/>
    <property type="molecule type" value="Genomic_DNA"/>
</dbReference>
<sequence>MRRGLPNARGTLDRAAKTTSFMGTARCGFFRVSIACDLGLDTGANVIPIPGIKTIPSIQALC</sequence>
<comment type="caution">
    <text evidence="1">The sequence shown here is derived from an EMBL/GenBank/DDBJ whole genome shotgun (WGS) entry which is preliminary data.</text>
</comment>
<reference evidence="1 2" key="1">
    <citation type="journal article" date="2024" name="Arch. Microbiol.">
        <title>Corallococcus caeni sp. nov., a novel myxobacterium isolated from activated sludge.</title>
        <authorList>
            <person name="Tomita S."/>
            <person name="Nakai R."/>
            <person name="Kuroda K."/>
            <person name="Kurashita H."/>
            <person name="Hatamoto M."/>
            <person name="Yamaguchi T."/>
            <person name="Narihiro T."/>
        </authorList>
    </citation>
    <scope>NUCLEOTIDE SEQUENCE [LARGE SCALE GENOMIC DNA]</scope>
    <source>
        <strain evidence="1 2">NO1</strain>
    </source>
</reference>
<name>A0ABQ6QJF1_9BACT</name>
<protein>
    <submittedName>
        <fullName evidence="1">Uncharacterized protein</fullName>
    </submittedName>
</protein>
<organism evidence="1 2">
    <name type="scientific">Corallococcus caeni</name>
    <dbReference type="NCBI Taxonomy" id="3082388"/>
    <lineage>
        <taxon>Bacteria</taxon>
        <taxon>Pseudomonadati</taxon>
        <taxon>Myxococcota</taxon>
        <taxon>Myxococcia</taxon>
        <taxon>Myxococcales</taxon>
        <taxon>Cystobacterineae</taxon>
        <taxon>Myxococcaceae</taxon>
        <taxon>Corallococcus</taxon>
    </lineage>
</organism>
<dbReference type="Proteomes" id="UP001342631">
    <property type="component" value="Unassembled WGS sequence"/>
</dbReference>
<evidence type="ECO:0000313" key="1">
    <source>
        <dbReference type="EMBL" id="GMU04160.1"/>
    </source>
</evidence>
<proteinExistence type="predicted"/>
<keyword evidence="2" id="KW-1185">Reference proteome</keyword>
<accession>A0ABQ6QJF1</accession>
<evidence type="ECO:0000313" key="2">
    <source>
        <dbReference type="Proteomes" id="UP001342631"/>
    </source>
</evidence>